<dbReference type="Gene3D" id="3.40.30.120">
    <property type="match status" value="1"/>
</dbReference>
<dbReference type="InterPro" id="IPR002938">
    <property type="entry name" value="FAD-bd"/>
</dbReference>
<dbReference type="Proteomes" id="UP001270362">
    <property type="component" value="Unassembled WGS sequence"/>
</dbReference>
<dbReference type="Pfam" id="PF01494">
    <property type="entry name" value="FAD_binding_3"/>
    <property type="match status" value="1"/>
</dbReference>
<dbReference type="SUPFAM" id="SSF51905">
    <property type="entry name" value="FAD/NAD(P)-binding domain"/>
    <property type="match status" value="1"/>
</dbReference>
<feature type="domain" description="FAD-binding" evidence="4">
    <location>
        <begin position="6"/>
        <end position="375"/>
    </location>
</feature>
<dbReference type="PRINTS" id="PR00420">
    <property type="entry name" value="RNGMNOXGNASE"/>
</dbReference>
<reference evidence="5" key="2">
    <citation type="submission" date="2023-06" db="EMBL/GenBank/DDBJ databases">
        <authorList>
            <consortium name="Lawrence Berkeley National Laboratory"/>
            <person name="Haridas S."/>
            <person name="Hensen N."/>
            <person name="Bonometti L."/>
            <person name="Westerberg I."/>
            <person name="Brannstrom I.O."/>
            <person name="Guillou S."/>
            <person name="Cros-Aarteil S."/>
            <person name="Calhoun S."/>
            <person name="Kuo A."/>
            <person name="Mondo S."/>
            <person name="Pangilinan J."/>
            <person name="Riley R."/>
            <person name="Labutti K."/>
            <person name="Andreopoulos B."/>
            <person name="Lipzen A."/>
            <person name="Chen C."/>
            <person name="Yanf M."/>
            <person name="Daum C."/>
            <person name="Ng V."/>
            <person name="Clum A."/>
            <person name="Steindorff A."/>
            <person name="Ohm R."/>
            <person name="Martin F."/>
            <person name="Silar P."/>
            <person name="Natvig D."/>
            <person name="Lalanne C."/>
            <person name="Gautier V."/>
            <person name="Ament-Velasquez S.L."/>
            <person name="Kruys A."/>
            <person name="Hutchinson M.I."/>
            <person name="Powell A.J."/>
            <person name="Barry K."/>
            <person name="Miller A.N."/>
            <person name="Grigoriev I.V."/>
            <person name="Debuchy R."/>
            <person name="Gladieux P."/>
            <person name="Thoren M.H."/>
            <person name="Johannesson H."/>
        </authorList>
    </citation>
    <scope>NUCLEOTIDE SEQUENCE</scope>
    <source>
        <strain evidence="5">CBS 314.62</strain>
    </source>
</reference>
<dbReference type="PANTHER" id="PTHR43004:SF8">
    <property type="entry name" value="FAD-BINDING DOMAIN-CONTAINING PROTEIN-RELATED"/>
    <property type="match status" value="1"/>
</dbReference>
<name>A0AAE1C9K8_9PEZI</name>
<dbReference type="EMBL" id="JAULSO010000004">
    <property type="protein sequence ID" value="KAK3684159.1"/>
    <property type="molecule type" value="Genomic_DNA"/>
</dbReference>
<dbReference type="InterPro" id="IPR050641">
    <property type="entry name" value="RIFMO-like"/>
</dbReference>
<sequence length="601" mass="65398">MSDIAETQFLIVGAGPAGASLACFLSTHGLKGIIISASHGTANTPRAHIINQAAIECLRDIGLEPEVMKLGNGGDYMKHVRWCNSMAGEEFARVFAFGNDPTRKGDYEAASPCHHVDLPQTLMEPLLVRYATANGFKVRFDTTLLSFAEVEGETGRAKIVATVRDNISKNEYQIQTKYLFGADGARSTVVKQLGLPLTVRGDGSQTMINVLVKADLSHLMENREGNLHWVMQPDRVAPDFGIMALVRMVKPWTEWMFLLVPAPTFDARTAEISNDDYLKRVKELIGDDTPAEVLHVAPWVINDISAESYSKGNVFCLGDAVHRHPPTRGLGSNTCIQDAYNLAWKIAYVEKGLAAPALLDTFSAERQSVGQHVVSSAIDGTYDNFPLFEALGMLPPGAGPATLAELSSSTPEGQERRRRLQAGVSMVYPEFNSLGVEMGQRVAGGSGIYLADEDKPFKPSYKVAKDPKLYYDRSTYPGSRLPHVWLNSAVPQKPVSTIDLAGKGAFALFTGLGGGAWKEAAQTVAKAIGVTINVYSIGFHQDWEDPYFAWGGIRGVDESGAVLVRPDRVVAWRSKTVPDKGADERLFGVMRAILGFADFES</sequence>
<evidence type="ECO:0000256" key="1">
    <source>
        <dbReference type="ARBA" id="ARBA00022630"/>
    </source>
</evidence>
<evidence type="ECO:0000313" key="6">
    <source>
        <dbReference type="Proteomes" id="UP001270362"/>
    </source>
</evidence>
<keyword evidence="3" id="KW-0560">Oxidoreductase</keyword>
<dbReference type="GO" id="GO:0016709">
    <property type="term" value="F:oxidoreductase activity, acting on paired donors, with incorporation or reduction of molecular oxygen, NAD(P)H as one donor, and incorporation of one atom of oxygen"/>
    <property type="evidence" value="ECO:0007669"/>
    <property type="project" value="UniProtKB-ARBA"/>
</dbReference>
<proteinExistence type="predicted"/>
<keyword evidence="6" id="KW-1185">Reference proteome</keyword>
<keyword evidence="2" id="KW-0274">FAD</keyword>
<evidence type="ECO:0000256" key="2">
    <source>
        <dbReference type="ARBA" id="ARBA00022827"/>
    </source>
</evidence>
<dbReference type="PANTHER" id="PTHR43004">
    <property type="entry name" value="TRK SYSTEM POTASSIUM UPTAKE PROTEIN"/>
    <property type="match status" value="1"/>
</dbReference>
<comment type="caution">
    <text evidence="5">The sequence shown here is derived from an EMBL/GenBank/DDBJ whole genome shotgun (WGS) entry which is preliminary data.</text>
</comment>
<keyword evidence="1" id="KW-0285">Flavoprotein</keyword>
<evidence type="ECO:0000313" key="5">
    <source>
        <dbReference type="EMBL" id="KAK3684159.1"/>
    </source>
</evidence>
<protein>
    <submittedName>
        <fullName evidence="5">FAD binding domain-containing protein</fullName>
    </submittedName>
</protein>
<evidence type="ECO:0000259" key="4">
    <source>
        <dbReference type="Pfam" id="PF01494"/>
    </source>
</evidence>
<reference evidence="5" key="1">
    <citation type="journal article" date="2023" name="Mol. Phylogenet. Evol.">
        <title>Genome-scale phylogeny and comparative genomics of the fungal order Sordariales.</title>
        <authorList>
            <person name="Hensen N."/>
            <person name="Bonometti L."/>
            <person name="Westerberg I."/>
            <person name="Brannstrom I.O."/>
            <person name="Guillou S."/>
            <person name="Cros-Aarteil S."/>
            <person name="Calhoun S."/>
            <person name="Haridas S."/>
            <person name="Kuo A."/>
            <person name="Mondo S."/>
            <person name="Pangilinan J."/>
            <person name="Riley R."/>
            <person name="LaButti K."/>
            <person name="Andreopoulos B."/>
            <person name="Lipzen A."/>
            <person name="Chen C."/>
            <person name="Yan M."/>
            <person name="Daum C."/>
            <person name="Ng V."/>
            <person name="Clum A."/>
            <person name="Steindorff A."/>
            <person name="Ohm R.A."/>
            <person name="Martin F."/>
            <person name="Silar P."/>
            <person name="Natvig D.O."/>
            <person name="Lalanne C."/>
            <person name="Gautier V."/>
            <person name="Ament-Velasquez S.L."/>
            <person name="Kruys A."/>
            <person name="Hutchinson M.I."/>
            <person name="Powell A.J."/>
            <person name="Barry K."/>
            <person name="Miller A.N."/>
            <person name="Grigoriev I.V."/>
            <person name="Debuchy R."/>
            <person name="Gladieux P."/>
            <person name="Hiltunen Thoren M."/>
            <person name="Johannesson H."/>
        </authorList>
    </citation>
    <scope>NUCLEOTIDE SEQUENCE</scope>
    <source>
        <strain evidence="5">CBS 314.62</strain>
    </source>
</reference>
<organism evidence="5 6">
    <name type="scientific">Podospora appendiculata</name>
    <dbReference type="NCBI Taxonomy" id="314037"/>
    <lineage>
        <taxon>Eukaryota</taxon>
        <taxon>Fungi</taxon>
        <taxon>Dikarya</taxon>
        <taxon>Ascomycota</taxon>
        <taxon>Pezizomycotina</taxon>
        <taxon>Sordariomycetes</taxon>
        <taxon>Sordariomycetidae</taxon>
        <taxon>Sordariales</taxon>
        <taxon>Podosporaceae</taxon>
        <taxon>Podospora</taxon>
    </lineage>
</organism>
<dbReference type="AlphaFoldDB" id="A0AAE1C9K8"/>
<dbReference type="Gene3D" id="3.50.50.60">
    <property type="entry name" value="FAD/NAD(P)-binding domain"/>
    <property type="match status" value="1"/>
</dbReference>
<dbReference type="Pfam" id="PF21274">
    <property type="entry name" value="Rng_hyd_C"/>
    <property type="match status" value="1"/>
</dbReference>
<accession>A0AAE1C9K8</accession>
<dbReference type="GO" id="GO:0071949">
    <property type="term" value="F:FAD binding"/>
    <property type="evidence" value="ECO:0007669"/>
    <property type="project" value="InterPro"/>
</dbReference>
<gene>
    <name evidence="5" type="ORF">B0T22DRAFT_520783</name>
</gene>
<evidence type="ECO:0000256" key="3">
    <source>
        <dbReference type="ARBA" id="ARBA00023002"/>
    </source>
</evidence>
<dbReference type="Gene3D" id="3.30.9.10">
    <property type="entry name" value="D-Amino Acid Oxidase, subunit A, domain 2"/>
    <property type="match status" value="1"/>
</dbReference>
<dbReference type="InterPro" id="IPR036188">
    <property type="entry name" value="FAD/NAD-bd_sf"/>
</dbReference>